<name>A0A1G5W3K0_9BACT</name>
<dbReference type="AlphaFoldDB" id="A0A1G5W3K0"/>
<dbReference type="EMBL" id="FMXE01000005">
    <property type="protein sequence ID" value="SDA52127.1"/>
    <property type="molecule type" value="Genomic_DNA"/>
</dbReference>
<dbReference type="STRING" id="279824.SAMN03080617_00855"/>
<evidence type="ECO:0000313" key="1">
    <source>
        <dbReference type="EMBL" id="SDA52127.1"/>
    </source>
</evidence>
<sequence length="64" mass="7041">MAESLSSASPGGGVCIFLRRNDGSDATRLRADQALKVQYFYWCFPFKGANIGLVGEHAREEKAF</sequence>
<accession>A0A1G5W3K0</accession>
<reference evidence="2" key="1">
    <citation type="submission" date="2016-10" db="EMBL/GenBank/DDBJ databases">
        <authorList>
            <person name="Varghese N."/>
            <person name="Submissions S."/>
        </authorList>
    </citation>
    <scope>NUCLEOTIDE SEQUENCE [LARGE SCALE GENOMIC DNA]</scope>
    <source>
        <strain evidence="2">DSM 22703</strain>
    </source>
</reference>
<organism evidence="1 2">
    <name type="scientific">Algoriphagus alkaliphilus</name>
    <dbReference type="NCBI Taxonomy" id="279824"/>
    <lineage>
        <taxon>Bacteria</taxon>
        <taxon>Pseudomonadati</taxon>
        <taxon>Bacteroidota</taxon>
        <taxon>Cytophagia</taxon>
        <taxon>Cytophagales</taxon>
        <taxon>Cyclobacteriaceae</taxon>
        <taxon>Algoriphagus</taxon>
    </lineage>
</organism>
<gene>
    <name evidence="1" type="ORF">SAMN03080617_00855</name>
</gene>
<keyword evidence="2" id="KW-1185">Reference proteome</keyword>
<proteinExistence type="predicted"/>
<evidence type="ECO:0000313" key="2">
    <source>
        <dbReference type="Proteomes" id="UP000198756"/>
    </source>
</evidence>
<protein>
    <submittedName>
        <fullName evidence="1">Uncharacterized protein</fullName>
    </submittedName>
</protein>
<dbReference type="Proteomes" id="UP000198756">
    <property type="component" value="Unassembled WGS sequence"/>
</dbReference>